<keyword evidence="4" id="KW-1185">Reference proteome</keyword>
<dbReference type="EMBL" id="BEZZ01000722">
    <property type="protein sequence ID" value="GCC35594.1"/>
    <property type="molecule type" value="Genomic_DNA"/>
</dbReference>
<feature type="compositionally biased region" description="Basic and acidic residues" evidence="1">
    <location>
        <begin position="574"/>
        <end position="583"/>
    </location>
</feature>
<feature type="compositionally biased region" description="Polar residues" evidence="1">
    <location>
        <begin position="110"/>
        <end position="135"/>
    </location>
</feature>
<gene>
    <name evidence="3" type="ORF">chiPu_0014080</name>
</gene>
<protein>
    <recommendedName>
        <fullName evidence="2">Zinc finger protein 750-like zinc finger domain-containing protein</fullName>
    </recommendedName>
</protein>
<proteinExistence type="predicted"/>
<dbReference type="Pfam" id="PF15269">
    <property type="entry name" value="zf-C2H2_7"/>
    <property type="match status" value="1"/>
</dbReference>
<evidence type="ECO:0000259" key="2">
    <source>
        <dbReference type="Pfam" id="PF15269"/>
    </source>
</evidence>
<feature type="compositionally biased region" description="Polar residues" evidence="1">
    <location>
        <begin position="383"/>
        <end position="393"/>
    </location>
</feature>
<evidence type="ECO:0000313" key="3">
    <source>
        <dbReference type="EMBL" id="GCC35594.1"/>
    </source>
</evidence>
<dbReference type="Proteomes" id="UP000287033">
    <property type="component" value="Unassembled WGS sequence"/>
</dbReference>
<dbReference type="InterPro" id="IPR039363">
    <property type="entry name" value="ZNF750"/>
</dbReference>
<sequence>MSTMSKDEVTCKISAVYKHKERRPKKPHYIPRPWGKPYNYKCFQCPFTCMEKSHLYNHMKYSLCKNSLSLLIDSDWPYKKSNVLNSDLRLLQNAAERIRTGKASEAFESSDPNSVPGDTSSKVSDGWNASNTSRELSPDVTILEGSDKQAHSLRDRGKPSFAIEAEATEQVQESRCSPDTDMQPPPRNKMAKLSKKAETDFIITDVFALKDSVTKNKIIPAAGLEAKLKQYRLPKNCVSSDGTLMEQWRLITSGQRRNAADVSPPCANTNVIPCYPPPSYRDYQEPQGINLSVLGVNYPMNQNLFSYLSPGITPNATTPAQVAHLPFLASSPQLIHPHSGHLQSTHLPERSPAPSRFFYPLLFEHTFSSLGNKVTTDKENQERTNSTSPSILPTQPLDIPNKTLLRKVPALRPQTSHCSGQLDVFLADTNHKSLLSHGDQGKSSTSSIEKTAMSHKNNINFKSPIKTCKDLRDVQDVLVQPQLQKGPKTCMQISSGVREPLINLAEHKAQSSVFSLDPKTNSTRSTLPLDPLTAEKLKQTNSGLQPCVESFSTHQNAFPQWDTETNGMAKERHRNSPEFRHQSPAEPSPKSNSLCKSRRMSHYLQKAQEKGDSAVLIDDLYKVMHEYQDVEEQLCFVDNEDTPGQKQLRGQLTKIRRELLHIRQALEETNKQSEGPLDLSVKKSLDGLVKHSSSNDASEEAVEKCVNQKTSFEEVRLVGNKCKESKFTVQESCFGDSENTSLDLCIKIHNFERLKTCSDVNTSTISKADPTEPNSPQLLRSVSAEQTFINRTTKCEADSSVPLRSLSSHSQNEGDKLCTLNPLVAETLGLVKQSRII</sequence>
<dbReference type="InterPro" id="IPR039064">
    <property type="entry name" value="ZNF750_Znf"/>
</dbReference>
<feature type="region of interest" description="Disordered" evidence="1">
    <location>
        <begin position="102"/>
        <end position="155"/>
    </location>
</feature>
<dbReference type="PANTHER" id="PTHR14678">
    <property type="entry name" value="PROLINE-RICH PROTEIN 35-RELATED"/>
    <property type="match status" value="1"/>
</dbReference>
<dbReference type="OrthoDB" id="9885698at2759"/>
<feature type="compositionally biased region" description="Basic and acidic residues" evidence="1">
    <location>
        <begin position="145"/>
        <end position="155"/>
    </location>
</feature>
<name>A0A401SYW2_CHIPU</name>
<feature type="region of interest" description="Disordered" evidence="1">
    <location>
        <begin position="167"/>
        <end position="189"/>
    </location>
</feature>
<reference evidence="3 4" key="1">
    <citation type="journal article" date="2018" name="Nat. Ecol. Evol.">
        <title>Shark genomes provide insights into elasmobranch evolution and the origin of vertebrates.</title>
        <authorList>
            <person name="Hara Y"/>
            <person name="Yamaguchi K"/>
            <person name="Onimaru K"/>
            <person name="Kadota M"/>
            <person name="Koyanagi M"/>
            <person name="Keeley SD"/>
            <person name="Tatsumi K"/>
            <person name="Tanaka K"/>
            <person name="Motone F"/>
            <person name="Kageyama Y"/>
            <person name="Nozu R"/>
            <person name="Adachi N"/>
            <person name="Nishimura O"/>
            <person name="Nakagawa R"/>
            <person name="Tanegashima C"/>
            <person name="Kiyatake I"/>
            <person name="Matsumoto R"/>
            <person name="Murakumo K"/>
            <person name="Nishida K"/>
            <person name="Terakita A"/>
            <person name="Kuratani S"/>
            <person name="Sato K"/>
            <person name="Hyodo S Kuraku.S."/>
        </authorList>
    </citation>
    <scope>NUCLEOTIDE SEQUENCE [LARGE SCALE GENOMIC DNA]</scope>
</reference>
<evidence type="ECO:0000313" key="4">
    <source>
        <dbReference type="Proteomes" id="UP000287033"/>
    </source>
</evidence>
<feature type="region of interest" description="Disordered" evidence="1">
    <location>
        <begin position="373"/>
        <end position="398"/>
    </location>
</feature>
<dbReference type="PANTHER" id="PTHR14678:SF2">
    <property type="entry name" value="PROLINE-RICH PROTEIN 35"/>
    <property type="match status" value="1"/>
</dbReference>
<feature type="region of interest" description="Disordered" evidence="1">
    <location>
        <begin position="567"/>
        <end position="596"/>
    </location>
</feature>
<dbReference type="STRING" id="137246.A0A401SYW2"/>
<evidence type="ECO:0000256" key="1">
    <source>
        <dbReference type="SAM" id="MobiDB-lite"/>
    </source>
</evidence>
<dbReference type="OMA" id="WKPGMGG"/>
<organism evidence="3 4">
    <name type="scientific">Chiloscyllium punctatum</name>
    <name type="common">Brownbanded bambooshark</name>
    <name type="synonym">Hemiscyllium punctatum</name>
    <dbReference type="NCBI Taxonomy" id="137246"/>
    <lineage>
        <taxon>Eukaryota</taxon>
        <taxon>Metazoa</taxon>
        <taxon>Chordata</taxon>
        <taxon>Craniata</taxon>
        <taxon>Vertebrata</taxon>
        <taxon>Chondrichthyes</taxon>
        <taxon>Elasmobranchii</taxon>
        <taxon>Galeomorphii</taxon>
        <taxon>Galeoidea</taxon>
        <taxon>Orectolobiformes</taxon>
        <taxon>Hemiscylliidae</taxon>
        <taxon>Chiloscyllium</taxon>
    </lineage>
</organism>
<comment type="caution">
    <text evidence="3">The sequence shown here is derived from an EMBL/GenBank/DDBJ whole genome shotgun (WGS) entry which is preliminary data.</text>
</comment>
<dbReference type="AlphaFoldDB" id="A0A401SYW2"/>
<feature type="domain" description="Zinc finger protein 750-like zinc finger" evidence="2">
    <location>
        <begin position="22"/>
        <end position="71"/>
    </location>
</feature>
<accession>A0A401SYW2</accession>